<evidence type="ECO:0000256" key="3">
    <source>
        <dbReference type="ARBA" id="ARBA00022741"/>
    </source>
</evidence>
<dbReference type="Gene3D" id="3.40.50.300">
    <property type="entry name" value="P-loop containing nucleotide triphosphate hydrolases"/>
    <property type="match status" value="3"/>
</dbReference>
<dbReference type="InterPro" id="IPR050130">
    <property type="entry name" value="ClpA_ClpB"/>
</dbReference>
<accession>A0A2M8KSS8</accession>
<dbReference type="InterPro" id="IPR003959">
    <property type="entry name" value="ATPase_AAA_core"/>
</dbReference>
<evidence type="ECO:0000256" key="1">
    <source>
        <dbReference type="ARBA" id="ARBA00008675"/>
    </source>
</evidence>
<sequence length="597" mass="67454">GRDNEVRRIMQILTRRTKNNPVLLGDPGVGKTALVEGLAQRIAVGDVPSILKNKEVISLDLASMLAGAAYRGEFEKRLKDLLKEIQKSNGKYILFIDEIHTLVGAGGAEGTMDAANMLKPALARGDLRAIGATTLREYRTYIEKDTALARRFQPVFVDEPTQEDSIAILRGLKQKYEIHHGIRIADSALIAAVKLSKRYIQDRFLPDKAIDLIDEAASALKIEIDSSPLSIDELRRTLTQEEIEITALKREKDSATKKSVIEKQVSIENKRKKLTILESRWNNQKKLLQETTKLRTELEKKNQELEDAQREALLDKAAELKYGAIPLLKEKLKQSIQEWEQIPRDERLLKEEVTEDDIAEIVSRWTGIPVKRMLQSEREKLLHLEEDMHKRVIDQNDAIEKIARAIRRSRAGFSKGTKPMGVFLFVGPTGVGKTETAKALAYSLFNDEHALIRIDMSEYSQSHTISRLIGAPPGYVGFEQGGQLTEAVRRKPYSIVLFDEVEKAHQQIFNIFLQIFDDGHLTDGQGRVVSFTNTIIIMTSNLGSEDIVEAGKIDKEVARKISARIQEYFKPEILNRIDAQILFEPLTKAMMKEIVAL</sequence>
<dbReference type="FunFam" id="3.40.50.300:FF:000120">
    <property type="entry name" value="ATP-dependent chaperone ClpB"/>
    <property type="match status" value="1"/>
</dbReference>
<dbReference type="PANTHER" id="PTHR11638:SF18">
    <property type="entry name" value="HEAT SHOCK PROTEIN 104"/>
    <property type="match status" value="1"/>
</dbReference>
<comment type="subunit">
    <text evidence="6">Homohexamer. The oligomerization is ATP-dependent.</text>
</comment>
<keyword evidence="4" id="KW-0067">ATP-binding</keyword>
<dbReference type="InterPro" id="IPR041546">
    <property type="entry name" value="ClpA/ClpB_AAA_lid"/>
</dbReference>
<dbReference type="FunFam" id="3.40.50.300:FF:000025">
    <property type="entry name" value="ATP-dependent Clp protease subunit"/>
    <property type="match status" value="1"/>
</dbReference>
<dbReference type="PROSITE" id="PS00870">
    <property type="entry name" value="CLPAB_1"/>
    <property type="match status" value="1"/>
</dbReference>
<keyword evidence="3" id="KW-0547">Nucleotide-binding</keyword>
<feature type="coiled-coil region" evidence="7">
    <location>
        <begin position="284"/>
        <end position="318"/>
    </location>
</feature>
<feature type="non-terminal residue" evidence="9">
    <location>
        <position position="597"/>
    </location>
</feature>
<feature type="coiled-coil region" evidence="7">
    <location>
        <begin position="231"/>
        <end position="258"/>
    </location>
</feature>
<organism evidence="9 10">
    <name type="scientific">Candidatus Roizmanbacteria bacterium CG10_big_fil_rev_8_21_14_0_10_39_6</name>
    <dbReference type="NCBI Taxonomy" id="1974853"/>
    <lineage>
        <taxon>Bacteria</taxon>
        <taxon>Candidatus Roizmaniibacteriota</taxon>
    </lineage>
</organism>
<feature type="domain" description="AAA+ ATPase" evidence="8">
    <location>
        <begin position="17"/>
        <end position="161"/>
    </location>
</feature>
<evidence type="ECO:0000313" key="9">
    <source>
        <dbReference type="EMBL" id="PJE62959.1"/>
    </source>
</evidence>
<evidence type="ECO:0000256" key="6">
    <source>
        <dbReference type="ARBA" id="ARBA00026057"/>
    </source>
</evidence>
<dbReference type="PANTHER" id="PTHR11638">
    <property type="entry name" value="ATP-DEPENDENT CLP PROTEASE"/>
    <property type="match status" value="1"/>
</dbReference>
<name>A0A2M8KSS8_9BACT</name>
<comment type="similarity">
    <text evidence="1">Belongs to the ClpA/ClpB family.</text>
</comment>
<keyword evidence="5" id="KW-0143">Chaperone</keyword>
<dbReference type="EMBL" id="PFED01000091">
    <property type="protein sequence ID" value="PJE62959.1"/>
    <property type="molecule type" value="Genomic_DNA"/>
</dbReference>
<dbReference type="SUPFAM" id="SSF52540">
    <property type="entry name" value="P-loop containing nucleoside triphosphate hydrolases"/>
    <property type="match status" value="2"/>
</dbReference>
<dbReference type="Pfam" id="PF17871">
    <property type="entry name" value="AAA_lid_9"/>
    <property type="match status" value="1"/>
</dbReference>
<dbReference type="CDD" id="cd00009">
    <property type="entry name" value="AAA"/>
    <property type="match status" value="1"/>
</dbReference>
<keyword evidence="7" id="KW-0175">Coiled coil</keyword>
<protein>
    <submittedName>
        <fullName evidence="9">Type VI secretion system ATPase TssH</fullName>
    </submittedName>
</protein>
<dbReference type="GO" id="GO:0016887">
    <property type="term" value="F:ATP hydrolysis activity"/>
    <property type="evidence" value="ECO:0007669"/>
    <property type="project" value="InterPro"/>
</dbReference>
<evidence type="ECO:0000256" key="7">
    <source>
        <dbReference type="SAM" id="Coils"/>
    </source>
</evidence>
<dbReference type="PRINTS" id="PR00300">
    <property type="entry name" value="CLPPROTEASEA"/>
</dbReference>
<dbReference type="AlphaFoldDB" id="A0A2M8KSS8"/>
<evidence type="ECO:0000256" key="5">
    <source>
        <dbReference type="ARBA" id="ARBA00023186"/>
    </source>
</evidence>
<dbReference type="InterPro" id="IPR003593">
    <property type="entry name" value="AAA+_ATPase"/>
</dbReference>
<comment type="caution">
    <text evidence="9">The sequence shown here is derived from an EMBL/GenBank/DDBJ whole genome shotgun (WGS) entry which is preliminary data.</text>
</comment>
<dbReference type="Pfam" id="PF00004">
    <property type="entry name" value="AAA"/>
    <property type="match status" value="1"/>
</dbReference>
<keyword evidence="2" id="KW-0677">Repeat</keyword>
<feature type="non-terminal residue" evidence="9">
    <location>
        <position position="1"/>
    </location>
</feature>
<dbReference type="SMART" id="SM00382">
    <property type="entry name" value="AAA"/>
    <property type="match status" value="2"/>
</dbReference>
<gene>
    <name evidence="9" type="ORF">COU88_02145</name>
</gene>
<dbReference type="GO" id="GO:0034605">
    <property type="term" value="P:cellular response to heat"/>
    <property type="evidence" value="ECO:0007669"/>
    <property type="project" value="TreeGrafter"/>
</dbReference>
<reference evidence="10" key="1">
    <citation type="submission" date="2017-09" db="EMBL/GenBank/DDBJ databases">
        <title>Depth-based differentiation of microbial function through sediment-hosted aquifers and enrichment of novel symbionts in the deep terrestrial subsurface.</title>
        <authorList>
            <person name="Probst A.J."/>
            <person name="Ladd B."/>
            <person name="Jarett J.K."/>
            <person name="Geller-Mcgrath D.E."/>
            <person name="Sieber C.M.K."/>
            <person name="Emerson J.B."/>
            <person name="Anantharaman K."/>
            <person name="Thomas B.C."/>
            <person name="Malmstrom R."/>
            <person name="Stieglmeier M."/>
            <person name="Klingl A."/>
            <person name="Woyke T."/>
            <person name="Ryan C.M."/>
            <person name="Banfield J.F."/>
        </authorList>
    </citation>
    <scope>NUCLEOTIDE SEQUENCE [LARGE SCALE GENOMIC DNA]</scope>
</reference>
<dbReference type="Proteomes" id="UP000229554">
    <property type="component" value="Unassembled WGS sequence"/>
</dbReference>
<dbReference type="InterPro" id="IPR018368">
    <property type="entry name" value="ClpA/B_CS1"/>
</dbReference>
<evidence type="ECO:0000256" key="4">
    <source>
        <dbReference type="ARBA" id="ARBA00022840"/>
    </source>
</evidence>
<dbReference type="CDD" id="cd19499">
    <property type="entry name" value="RecA-like_ClpB_Hsp104-like"/>
    <property type="match status" value="1"/>
</dbReference>
<dbReference type="GO" id="GO:0005524">
    <property type="term" value="F:ATP binding"/>
    <property type="evidence" value="ECO:0007669"/>
    <property type="project" value="UniProtKB-KW"/>
</dbReference>
<evidence type="ECO:0000313" key="10">
    <source>
        <dbReference type="Proteomes" id="UP000229554"/>
    </source>
</evidence>
<dbReference type="InterPro" id="IPR001270">
    <property type="entry name" value="ClpA/B"/>
</dbReference>
<evidence type="ECO:0000256" key="2">
    <source>
        <dbReference type="ARBA" id="ARBA00022737"/>
    </source>
</evidence>
<evidence type="ECO:0000259" key="8">
    <source>
        <dbReference type="SMART" id="SM00382"/>
    </source>
</evidence>
<dbReference type="Pfam" id="PF07724">
    <property type="entry name" value="AAA_2"/>
    <property type="match status" value="1"/>
</dbReference>
<proteinExistence type="inferred from homology"/>
<dbReference type="GO" id="GO:0005737">
    <property type="term" value="C:cytoplasm"/>
    <property type="evidence" value="ECO:0007669"/>
    <property type="project" value="TreeGrafter"/>
</dbReference>
<feature type="domain" description="AAA+ ATPase" evidence="8">
    <location>
        <begin position="419"/>
        <end position="572"/>
    </location>
</feature>
<dbReference type="InterPro" id="IPR027417">
    <property type="entry name" value="P-loop_NTPase"/>
</dbReference>